<dbReference type="STRING" id="861299.J421_0751"/>
<dbReference type="InterPro" id="IPR021314">
    <property type="entry name" value="DUF2911"/>
</dbReference>
<reference evidence="1 2" key="1">
    <citation type="journal article" date="2014" name="Genome Announc.">
        <title>Genome Sequence and Methylome of Soil Bacterium Gemmatirosa kalamazoonensis KBS708T, a Member of the Rarely Cultivated Gemmatimonadetes Phylum.</title>
        <authorList>
            <person name="Debruyn J.M."/>
            <person name="Radosevich M."/>
            <person name="Wommack K.E."/>
            <person name="Polson S.W."/>
            <person name="Hauser L.J."/>
            <person name="Fawaz M.N."/>
            <person name="Korlach J."/>
            <person name="Tsai Y.C."/>
        </authorList>
    </citation>
    <scope>NUCLEOTIDE SEQUENCE [LARGE SCALE GENOMIC DNA]</scope>
    <source>
        <strain evidence="1 2">KBS708</strain>
    </source>
</reference>
<dbReference type="HOGENOM" id="CLU_062228_0_0_0"/>
<dbReference type="OrthoDB" id="187854at2"/>
<sequence>MRRILATLVVACTLASRGGAQERSELATPPNGDNQRAEVSQWIGLVKVTIAYHSPRVHFQGRERTGHIWGELIPYGLYDEGFGPSRAAPWRAGANESTTLTVSHDVTVGDHVLKAGTYALFLELARTGPWTWIVSSAPGWGAFQYDSSDVVLRVPAPPQDAPFTEFLTYGFDDRLPNAATAYLQWETKRVPLRIDVPNVNELYAAQMGRDLRGWPGFDYRSWQAAAQFAADHRVHLDEALVWANRAIAEPFRNAAAGRADFSTLQTKAAVLTAMGRIADADTLMDRAIRLPDTDVRAVHQYGMRTLAAGRTDRAMAVFLANRQLHPDERFWTYAGLARGYAALGDRKRAIASWETALRNVPPDQRANQPNLERALDALKRGS</sequence>
<dbReference type="Proteomes" id="UP000019151">
    <property type="component" value="Chromosome"/>
</dbReference>
<keyword evidence="2" id="KW-1185">Reference proteome</keyword>
<dbReference type="InParanoid" id="W0RFX0"/>
<dbReference type="InterPro" id="IPR011990">
    <property type="entry name" value="TPR-like_helical_dom_sf"/>
</dbReference>
<evidence type="ECO:0000313" key="2">
    <source>
        <dbReference type="Proteomes" id="UP000019151"/>
    </source>
</evidence>
<evidence type="ECO:0008006" key="3">
    <source>
        <dbReference type="Google" id="ProtNLM"/>
    </source>
</evidence>
<dbReference type="eggNOG" id="COG0457">
    <property type="taxonomic scope" value="Bacteria"/>
</dbReference>
<dbReference type="Gene3D" id="1.25.40.10">
    <property type="entry name" value="Tetratricopeptide repeat domain"/>
    <property type="match status" value="1"/>
</dbReference>
<proteinExistence type="predicted"/>
<evidence type="ECO:0000313" key="1">
    <source>
        <dbReference type="EMBL" id="AHG88288.1"/>
    </source>
</evidence>
<accession>W0RFX0</accession>
<dbReference type="AlphaFoldDB" id="W0RFX0"/>
<gene>
    <name evidence="1" type="ORF">J421_0751</name>
</gene>
<dbReference type="Pfam" id="PF11138">
    <property type="entry name" value="DUF2911"/>
    <property type="match status" value="1"/>
</dbReference>
<protein>
    <recommendedName>
        <fullName evidence="3">DUF2911 domain-containing protein</fullName>
    </recommendedName>
</protein>
<dbReference type="KEGG" id="gba:J421_0751"/>
<dbReference type="SUPFAM" id="SSF48452">
    <property type="entry name" value="TPR-like"/>
    <property type="match status" value="1"/>
</dbReference>
<organism evidence="1 2">
    <name type="scientific">Gemmatirosa kalamazoonensis</name>
    <dbReference type="NCBI Taxonomy" id="861299"/>
    <lineage>
        <taxon>Bacteria</taxon>
        <taxon>Pseudomonadati</taxon>
        <taxon>Gemmatimonadota</taxon>
        <taxon>Gemmatimonadia</taxon>
        <taxon>Gemmatimonadales</taxon>
        <taxon>Gemmatimonadaceae</taxon>
        <taxon>Gemmatirosa</taxon>
    </lineage>
</organism>
<name>W0RFX0_9BACT</name>
<dbReference type="EMBL" id="CP007128">
    <property type="protein sequence ID" value="AHG88288.1"/>
    <property type="molecule type" value="Genomic_DNA"/>
</dbReference>
<dbReference type="RefSeq" id="WP_025409832.1">
    <property type="nucleotide sequence ID" value="NZ_CP007128.1"/>
</dbReference>